<feature type="active site" description="Nucleophile" evidence="6">
    <location>
        <position position="430"/>
    </location>
</feature>
<proteinExistence type="predicted"/>
<dbReference type="SUPFAM" id="SSF141523">
    <property type="entry name" value="L,D-transpeptidase catalytic domain-like"/>
    <property type="match status" value="1"/>
</dbReference>
<evidence type="ECO:0000256" key="4">
    <source>
        <dbReference type="ARBA" id="ARBA00022984"/>
    </source>
</evidence>
<keyword evidence="5 6" id="KW-0961">Cell wall biogenesis/degradation</keyword>
<evidence type="ECO:0000256" key="3">
    <source>
        <dbReference type="ARBA" id="ARBA00022960"/>
    </source>
</evidence>
<organism evidence="9 10">
    <name type="scientific">Enterococcus canis</name>
    <dbReference type="NCBI Taxonomy" id="214095"/>
    <lineage>
        <taxon>Bacteria</taxon>
        <taxon>Bacillati</taxon>
        <taxon>Bacillota</taxon>
        <taxon>Bacilli</taxon>
        <taxon>Lactobacillales</taxon>
        <taxon>Enterococcaceae</taxon>
        <taxon>Enterococcus</taxon>
    </lineage>
</organism>
<evidence type="ECO:0000313" key="10">
    <source>
        <dbReference type="Proteomes" id="UP000181884"/>
    </source>
</evidence>
<evidence type="ECO:0000256" key="5">
    <source>
        <dbReference type="ARBA" id="ARBA00023316"/>
    </source>
</evidence>
<dbReference type="Proteomes" id="UP000181884">
    <property type="component" value="Unassembled WGS sequence"/>
</dbReference>
<keyword evidence="3 6" id="KW-0133">Cell shape</keyword>
<name>A0A1L8RKC5_9ENTE</name>
<dbReference type="GO" id="GO:0018104">
    <property type="term" value="P:peptidoglycan-protein cross-linking"/>
    <property type="evidence" value="ECO:0007669"/>
    <property type="project" value="TreeGrafter"/>
</dbReference>
<dbReference type="PANTHER" id="PTHR30582:SF33">
    <property type="entry name" value="EXPORTED PROTEIN"/>
    <property type="match status" value="1"/>
</dbReference>
<evidence type="ECO:0000259" key="8">
    <source>
        <dbReference type="PROSITE" id="PS52029"/>
    </source>
</evidence>
<dbReference type="PROSITE" id="PS52029">
    <property type="entry name" value="LD_TPASE"/>
    <property type="match status" value="1"/>
</dbReference>
<dbReference type="EMBL" id="JXKH01000001">
    <property type="protein sequence ID" value="OJG20230.1"/>
    <property type="molecule type" value="Genomic_DNA"/>
</dbReference>
<keyword evidence="7" id="KW-0472">Membrane</keyword>
<evidence type="ECO:0000313" key="9">
    <source>
        <dbReference type="EMBL" id="OJG20230.1"/>
    </source>
</evidence>
<accession>A0A1L8RKC5</accession>
<comment type="pathway">
    <text evidence="1 6">Cell wall biogenesis; peptidoglycan biosynthesis.</text>
</comment>
<dbReference type="Gene3D" id="3.10.20.800">
    <property type="match status" value="1"/>
</dbReference>
<dbReference type="Gene3D" id="2.40.440.10">
    <property type="entry name" value="L,D-transpeptidase catalytic domain-like"/>
    <property type="match status" value="1"/>
</dbReference>
<dbReference type="InterPro" id="IPR022029">
    <property type="entry name" value="YoaR-like_PG-bd"/>
</dbReference>
<dbReference type="InterPro" id="IPR038063">
    <property type="entry name" value="Transpep_catalytic_dom"/>
</dbReference>
<dbReference type="CDD" id="cd16913">
    <property type="entry name" value="YkuD_like"/>
    <property type="match status" value="1"/>
</dbReference>
<dbReference type="InterPro" id="IPR005490">
    <property type="entry name" value="LD_TPept_cat_dom"/>
</dbReference>
<dbReference type="GO" id="GO:0008360">
    <property type="term" value="P:regulation of cell shape"/>
    <property type="evidence" value="ECO:0007669"/>
    <property type="project" value="UniProtKB-UniRule"/>
</dbReference>
<comment type="caution">
    <text evidence="9">The sequence shown here is derived from an EMBL/GenBank/DDBJ whole genome shotgun (WGS) entry which is preliminary data.</text>
</comment>
<dbReference type="AlphaFoldDB" id="A0A1L8RKC5"/>
<dbReference type="GO" id="GO:0005576">
    <property type="term" value="C:extracellular region"/>
    <property type="evidence" value="ECO:0007669"/>
    <property type="project" value="TreeGrafter"/>
</dbReference>
<keyword evidence="7" id="KW-1133">Transmembrane helix</keyword>
<keyword evidence="10" id="KW-1185">Reference proteome</keyword>
<feature type="transmembrane region" description="Helical" evidence="7">
    <location>
        <begin position="18"/>
        <end position="37"/>
    </location>
</feature>
<evidence type="ECO:0000256" key="7">
    <source>
        <dbReference type="SAM" id="Phobius"/>
    </source>
</evidence>
<dbReference type="UniPathway" id="UPA00219"/>
<dbReference type="GO" id="GO:0071555">
    <property type="term" value="P:cell wall organization"/>
    <property type="evidence" value="ECO:0007669"/>
    <property type="project" value="UniProtKB-UniRule"/>
</dbReference>
<dbReference type="STRING" id="214095.RU97_GL000463"/>
<gene>
    <name evidence="9" type="ORF">RU97_GL000463</name>
</gene>
<dbReference type="InterPro" id="IPR050979">
    <property type="entry name" value="LD-transpeptidase"/>
</dbReference>
<protein>
    <recommendedName>
        <fullName evidence="8">L,D-TPase catalytic domain-containing protein</fullName>
    </recommendedName>
</protein>
<keyword evidence="4 6" id="KW-0573">Peptidoglycan synthesis</keyword>
<dbReference type="InterPro" id="IPR038054">
    <property type="entry name" value="LD_TPept-like_central_sf"/>
</dbReference>
<evidence type="ECO:0000256" key="2">
    <source>
        <dbReference type="ARBA" id="ARBA00022679"/>
    </source>
</evidence>
<keyword evidence="7" id="KW-0812">Transmembrane</keyword>
<feature type="active site" description="Proton donor/acceptor" evidence="6">
    <location>
        <position position="406"/>
    </location>
</feature>
<evidence type="ECO:0000256" key="6">
    <source>
        <dbReference type="PROSITE-ProRule" id="PRU01373"/>
    </source>
</evidence>
<reference evidence="9 10" key="1">
    <citation type="submission" date="2014-12" db="EMBL/GenBank/DDBJ databases">
        <title>Draft genome sequences of 29 type strains of Enterococci.</title>
        <authorList>
            <person name="Zhong Z."/>
            <person name="Sun Z."/>
            <person name="Liu W."/>
            <person name="Zhang W."/>
            <person name="Zhang H."/>
        </authorList>
    </citation>
    <scope>NUCLEOTIDE SEQUENCE [LARGE SCALE GENOMIC DNA]</scope>
    <source>
        <strain evidence="9 10">DSM 17029</strain>
    </source>
</reference>
<dbReference type="GO" id="GO:0016740">
    <property type="term" value="F:transferase activity"/>
    <property type="evidence" value="ECO:0007669"/>
    <property type="project" value="UniProtKB-KW"/>
</dbReference>
<dbReference type="Pfam" id="PF12229">
    <property type="entry name" value="PG_binding_4"/>
    <property type="match status" value="1"/>
</dbReference>
<sequence length="475" mass="53104">MEVRLFMTRKHKKSRKKWWLIPVAAVAIAGVGGYVFFDSRFLPTAKAESIDIGMMTVADAKAKLEKLNAPKTVTIEANGQEFQVELPKRFQIEENSLKNQVKKFDVKLENNQEFETQLKSELENLAFPEGEASQNAKLIYKDDKFVIEPEKQGTEIDKAALIDKILQEAASEKEADRYEASDFYKKPEVTKEDEKLVAQADKLNQTMEKNITLTINGNEASLPKDVLKSSLKEDGSIDATPLNDWVDELNAKYSSLNKPIIFTNIHGDTKKYKNNGAYGWGMDTDQTKTALVDAVKGKEMTKTIDAPLVGYTGQNSEVKNNYIEIDLNDQKMYYFKDGKKVVDTDVITGRYNKGTATVPGFHTIMYHDTDTSLEGTMLDGTKYSVPVKYWMPLLSYGGVVTQIGIHDADYKAEAFGDKEAYKTNLGSNGCINTPGDQVKKIFEQAPDGLPVIIYGDIYNDAPGEFDKPVDHGEAV</sequence>
<dbReference type="GO" id="GO:0071972">
    <property type="term" value="F:peptidoglycan L,D-transpeptidase activity"/>
    <property type="evidence" value="ECO:0007669"/>
    <property type="project" value="TreeGrafter"/>
</dbReference>
<feature type="domain" description="L,D-TPase catalytic" evidence="8">
    <location>
        <begin position="321"/>
        <end position="454"/>
    </location>
</feature>
<dbReference type="Pfam" id="PF03734">
    <property type="entry name" value="YkuD"/>
    <property type="match status" value="1"/>
</dbReference>
<evidence type="ECO:0000256" key="1">
    <source>
        <dbReference type="ARBA" id="ARBA00004752"/>
    </source>
</evidence>
<keyword evidence="2" id="KW-0808">Transferase</keyword>
<dbReference type="PANTHER" id="PTHR30582">
    <property type="entry name" value="L,D-TRANSPEPTIDASE"/>
    <property type="match status" value="1"/>
</dbReference>
<dbReference type="SUPFAM" id="SSF143985">
    <property type="entry name" value="L,D-transpeptidase pre-catalytic domain-like"/>
    <property type="match status" value="1"/>
</dbReference>